<sequence>MSNKNEGFPYFERNTNFENPYYTIHPGAGFLLKIWPTKNYAELIETLFELFPSLNCKIILGKDDPNPVALLSKKYSHIELVTGDLNDVGNAMAGALFHIGNDAGITHVAGGFNTPTVGIYGPTGPGSWGSFSEQNEIIWGKPGNCNLKCNYDVIMNCAHKVCLTSISTKKVIGGLYTLLQKTYPSDTNYLVVNPTIEIENKDSNWKLKIGDNELNITFIDEKIKTFVKSIFNNQFQEHYSDEEEEILNVLLEQKAIFKIPSFIKKP</sequence>
<comment type="caution">
    <text evidence="3">The sequence shown here is derived from an EMBL/GenBank/DDBJ whole genome shotgun (WGS) entry which is preliminary data.</text>
</comment>
<keyword evidence="4" id="KW-1185">Reference proteome</keyword>
<organism evidence="3 4">
    <name type="scientific">Flavobacterium aureirubrum</name>
    <dbReference type="NCBI Taxonomy" id="3133147"/>
    <lineage>
        <taxon>Bacteria</taxon>
        <taxon>Pseudomonadati</taxon>
        <taxon>Bacteroidota</taxon>
        <taxon>Flavobacteriia</taxon>
        <taxon>Flavobacteriales</taxon>
        <taxon>Flavobacteriaceae</taxon>
        <taxon>Flavobacterium</taxon>
    </lineage>
</organism>
<dbReference type="Pfam" id="PF01075">
    <property type="entry name" value="Glyco_transf_9"/>
    <property type="match status" value="1"/>
</dbReference>
<gene>
    <name evidence="3" type="ORF">WFZ85_06200</name>
</gene>
<dbReference type="Proteomes" id="UP001460072">
    <property type="component" value="Unassembled WGS sequence"/>
</dbReference>
<evidence type="ECO:0000256" key="2">
    <source>
        <dbReference type="ARBA" id="ARBA00022679"/>
    </source>
</evidence>
<dbReference type="EMBL" id="JBCGDO010000006">
    <property type="protein sequence ID" value="MEM0542199.1"/>
    <property type="molecule type" value="Genomic_DNA"/>
</dbReference>
<keyword evidence="1 3" id="KW-0328">Glycosyltransferase</keyword>
<evidence type="ECO:0000313" key="3">
    <source>
        <dbReference type="EMBL" id="MEM0542199.1"/>
    </source>
</evidence>
<evidence type="ECO:0000313" key="4">
    <source>
        <dbReference type="Proteomes" id="UP001460072"/>
    </source>
</evidence>
<name>A0ABU9N3B0_9FLAO</name>
<accession>A0ABU9N3B0</accession>
<dbReference type="InterPro" id="IPR051199">
    <property type="entry name" value="LPS_LOS_Heptosyltrfase"/>
</dbReference>
<dbReference type="InterPro" id="IPR002201">
    <property type="entry name" value="Glyco_trans_9"/>
</dbReference>
<proteinExistence type="predicted"/>
<evidence type="ECO:0000256" key="1">
    <source>
        <dbReference type="ARBA" id="ARBA00022676"/>
    </source>
</evidence>
<dbReference type="EC" id="2.4.-.-" evidence="3"/>
<dbReference type="GO" id="GO:0016757">
    <property type="term" value="F:glycosyltransferase activity"/>
    <property type="evidence" value="ECO:0007669"/>
    <property type="project" value="UniProtKB-KW"/>
</dbReference>
<dbReference type="CDD" id="cd03789">
    <property type="entry name" value="GT9_LPS_heptosyltransferase"/>
    <property type="match status" value="1"/>
</dbReference>
<reference evidence="3 4" key="1">
    <citation type="submission" date="2024-03" db="EMBL/GenBank/DDBJ databases">
        <title>Two novel species of the genus Flavobacterium exhibiting potentially degradation of complex polysaccharides.</title>
        <authorList>
            <person name="Lian X."/>
        </authorList>
    </citation>
    <scope>NUCLEOTIDE SEQUENCE [LARGE SCALE GENOMIC DNA]</scope>
    <source>
        <strain evidence="4">j3</strain>
    </source>
</reference>
<dbReference type="RefSeq" id="WP_342695553.1">
    <property type="nucleotide sequence ID" value="NZ_JBCGDO010000006.1"/>
</dbReference>
<dbReference type="PANTHER" id="PTHR30160:SF1">
    <property type="entry name" value="LIPOPOLYSACCHARIDE 1,2-N-ACETYLGLUCOSAMINETRANSFERASE-RELATED"/>
    <property type="match status" value="1"/>
</dbReference>
<dbReference type="PANTHER" id="PTHR30160">
    <property type="entry name" value="TETRAACYLDISACCHARIDE 4'-KINASE-RELATED"/>
    <property type="match status" value="1"/>
</dbReference>
<dbReference type="SUPFAM" id="SSF53756">
    <property type="entry name" value="UDP-Glycosyltransferase/glycogen phosphorylase"/>
    <property type="match status" value="1"/>
</dbReference>
<protein>
    <submittedName>
        <fullName evidence="3">Glycosyltransferase family 9 protein</fullName>
        <ecNumber evidence="3">2.4.-.-</ecNumber>
    </submittedName>
</protein>
<dbReference type="Gene3D" id="3.40.50.2000">
    <property type="entry name" value="Glycogen Phosphorylase B"/>
    <property type="match status" value="1"/>
</dbReference>
<keyword evidence="2 3" id="KW-0808">Transferase</keyword>